<comment type="similarity">
    <text evidence="1 4">Belongs to the cyclophilin-type PPIase family.</text>
</comment>
<evidence type="ECO:0000256" key="3">
    <source>
        <dbReference type="ARBA" id="ARBA00023235"/>
    </source>
</evidence>
<dbReference type="EMBL" id="UGSJ01000001">
    <property type="protein sequence ID" value="SUA89074.1"/>
    <property type="molecule type" value="Genomic_DNA"/>
</dbReference>
<organism evidence="6 7">
    <name type="scientific">Pandoraea pulmonicola</name>
    <dbReference type="NCBI Taxonomy" id="93221"/>
    <lineage>
        <taxon>Bacteria</taxon>
        <taxon>Pseudomonadati</taxon>
        <taxon>Pseudomonadota</taxon>
        <taxon>Betaproteobacteria</taxon>
        <taxon>Burkholderiales</taxon>
        <taxon>Burkholderiaceae</taxon>
        <taxon>Pandoraea</taxon>
    </lineage>
</organism>
<sequence length="206" mass="21698">MSLPNRLRRAMLTGAVAVAALAGTSPSAFADTGLNTAAQDAQPRVQFKTSAGNFVVELNPKAAPKTVENFLQYVNSGFYNGTIFHRVINGFMIQGGGFTPEMAEKPTRAPIPLESKNGLKNLTGTIAMARTSAPNSATAQFFINVKDNPGLDYPSPDGNGYAVFGKVVAGMDTVEKIKGVATINKGMHQNVPATPVVIESASVVKR</sequence>
<dbReference type="EC" id="5.2.1.8" evidence="4"/>
<evidence type="ECO:0000313" key="7">
    <source>
        <dbReference type="Proteomes" id="UP000254589"/>
    </source>
</evidence>
<comment type="caution">
    <text evidence="6">The sequence shown here is derived from an EMBL/GenBank/DDBJ whole genome shotgun (WGS) entry which is preliminary data.</text>
</comment>
<keyword evidence="4" id="KW-0732">Signal</keyword>
<dbReference type="SUPFAM" id="SSF50891">
    <property type="entry name" value="Cyclophilin-like"/>
    <property type="match status" value="1"/>
</dbReference>
<evidence type="ECO:0000256" key="4">
    <source>
        <dbReference type="RuleBase" id="RU363019"/>
    </source>
</evidence>
<dbReference type="PROSITE" id="PS51318">
    <property type="entry name" value="TAT"/>
    <property type="match status" value="1"/>
</dbReference>
<feature type="signal peptide" evidence="4">
    <location>
        <begin position="1"/>
        <end position="30"/>
    </location>
</feature>
<dbReference type="InterPro" id="IPR002130">
    <property type="entry name" value="Cyclophilin-type_PPIase_dom"/>
</dbReference>
<dbReference type="CDD" id="cd01920">
    <property type="entry name" value="cyclophilin_EcCYP_like"/>
    <property type="match status" value="1"/>
</dbReference>
<comment type="function">
    <text evidence="4">PPIases accelerate the folding of proteins. It catalyzes the cis-trans isomerization of proline imidic peptide bonds in oligopeptides.</text>
</comment>
<keyword evidence="2 4" id="KW-0697">Rotamase</keyword>
<dbReference type="InterPro" id="IPR006311">
    <property type="entry name" value="TAT_signal"/>
</dbReference>
<dbReference type="InterPro" id="IPR044665">
    <property type="entry name" value="E_coli_cyclophilin_A-like"/>
</dbReference>
<dbReference type="AlphaFoldDB" id="A0AAJ5CYZ3"/>
<feature type="chain" id="PRO_5042316888" description="Peptidyl-prolyl cis-trans isomerase" evidence="4">
    <location>
        <begin position="31"/>
        <end position="206"/>
    </location>
</feature>
<feature type="domain" description="PPIase cyclophilin-type" evidence="5">
    <location>
        <begin position="49"/>
        <end position="203"/>
    </location>
</feature>
<dbReference type="InterPro" id="IPR020892">
    <property type="entry name" value="Cyclophilin-type_PPIase_CS"/>
</dbReference>
<reference evidence="6 7" key="1">
    <citation type="submission" date="2018-06" db="EMBL/GenBank/DDBJ databases">
        <authorList>
            <consortium name="Pathogen Informatics"/>
            <person name="Doyle S."/>
        </authorList>
    </citation>
    <scope>NUCLEOTIDE SEQUENCE [LARGE SCALE GENOMIC DNA]</scope>
    <source>
        <strain evidence="6 7">NCTC13159</strain>
    </source>
</reference>
<keyword evidence="3 4" id="KW-0413">Isomerase</keyword>
<dbReference type="Proteomes" id="UP000254589">
    <property type="component" value="Unassembled WGS sequence"/>
</dbReference>
<dbReference type="GO" id="GO:0006457">
    <property type="term" value="P:protein folding"/>
    <property type="evidence" value="ECO:0007669"/>
    <property type="project" value="InterPro"/>
</dbReference>
<dbReference type="InterPro" id="IPR029000">
    <property type="entry name" value="Cyclophilin-like_dom_sf"/>
</dbReference>
<proteinExistence type="inferred from homology"/>
<comment type="catalytic activity">
    <reaction evidence="4">
        <text>[protein]-peptidylproline (omega=180) = [protein]-peptidylproline (omega=0)</text>
        <dbReference type="Rhea" id="RHEA:16237"/>
        <dbReference type="Rhea" id="RHEA-COMP:10747"/>
        <dbReference type="Rhea" id="RHEA-COMP:10748"/>
        <dbReference type="ChEBI" id="CHEBI:83833"/>
        <dbReference type="ChEBI" id="CHEBI:83834"/>
        <dbReference type="EC" id="5.2.1.8"/>
    </reaction>
</comment>
<dbReference type="Pfam" id="PF00160">
    <property type="entry name" value="Pro_isomerase"/>
    <property type="match status" value="1"/>
</dbReference>
<dbReference type="PROSITE" id="PS50072">
    <property type="entry name" value="CSA_PPIASE_2"/>
    <property type="match status" value="1"/>
</dbReference>
<evidence type="ECO:0000313" key="6">
    <source>
        <dbReference type="EMBL" id="SUA89074.1"/>
    </source>
</evidence>
<dbReference type="PANTHER" id="PTHR43246">
    <property type="entry name" value="PEPTIDYL-PROLYL CIS-TRANS ISOMERASE CYP38, CHLOROPLASTIC"/>
    <property type="match status" value="1"/>
</dbReference>
<gene>
    <name evidence="6" type="ORF">NCTC13159_00535</name>
</gene>
<evidence type="ECO:0000256" key="2">
    <source>
        <dbReference type="ARBA" id="ARBA00023110"/>
    </source>
</evidence>
<dbReference type="Gene3D" id="2.40.100.10">
    <property type="entry name" value="Cyclophilin-like"/>
    <property type="match status" value="1"/>
</dbReference>
<dbReference type="GO" id="GO:0003755">
    <property type="term" value="F:peptidyl-prolyl cis-trans isomerase activity"/>
    <property type="evidence" value="ECO:0007669"/>
    <property type="project" value="UniProtKB-UniRule"/>
</dbReference>
<protein>
    <recommendedName>
        <fullName evidence="4">Peptidyl-prolyl cis-trans isomerase</fullName>
        <shortName evidence="4">PPIase</shortName>
        <ecNumber evidence="4">5.2.1.8</ecNumber>
    </recommendedName>
</protein>
<accession>A0AAJ5CYZ3</accession>
<evidence type="ECO:0000259" key="5">
    <source>
        <dbReference type="PROSITE" id="PS50072"/>
    </source>
</evidence>
<name>A0AAJ5CYZ3_PANPU</name>
<evidence type="ECO:0000256" key="1">
    <source>
        <dbReference type="ARBA" id="ARBA00007365"/>
    </source>
</evidence>
<dbReference type="PROSITE" id="PS00170">
    <property type="entry name" value="CSA_PPIASE_1"/>
    <property type="match status" value="1"/>
</dbReference>
<dbReference type="PRINTS" id="PR00153">
    <property type="entry name" value="CSAPPISMRASE"/>
</dbReference>